<accession>A0AAQ3JKM7</accession>
<dbReference type="PANTHER" id="PTHR31044:SF57">
    <property type="entry name" value="CARBOHYDRATE-BINDING X8 DOMAIN SUPERFAMILY PROTEIN"/>
    <property type="match status" value="1"/>
</dbReference>
<feature type="chain" id="PRO_5042874852" description="X8 domain-containing protein" evidence="2">
    <location>
        <begin position="47"/>
        <end position="185"/>
    </location>
</feature>
<feature type="signal peptide" evidence="2">
    <location>
        <begin position="1"/>
        <end position="46"/>
    </location>
</feature>
<dbReference type="Pfam" id="PF07983">
    <property type="entry name" value="X8"/>
    <property type="match status" value="1"/>
</dbReference>
<protein>
    <recommendedName>
        <fullName evidence="3">X8 domain-containing protein</fullName>
    </recommendedName>
</protein>
<evidence type="ECO:0000259" key="3">
    <source>
        <dbReference type="SMART" id="SM00768"/>
    </source>
</evidence>
<keyword evidence="5" id="KW-1185">Reference proteome</keyword>
<dbReference type="Gene3D" id="1.20.58.1040">
    <property type="match status" value="1"/>
</dbReference>
<reference evidence="4 5" key="1">
    <citation type="submission" date="2023-10" db="EMBL/GenBank/DDBJ databases">
        <title>Chromosome-scale genome assembly provides insights into flower coloration mechanisms of Canna indica.</title>
        <authorList>
            <person name="Li C."/>
        </authorList>
    </citation>
    <scope>NUCLEOTIDE SEQUENCE [LARGE SCALE GENOMIC DNA]</scope>
    <source>
        <tissue evidence="4">Flower</tissue>
    </source>
</reference>
<dbReference type="Proteomes" id="UP001327560">
    <property type="component" value="Chromosome 1"/>
</dbReference>
<dbReference type="InterPro" id="IPR044788">
    <property type="entry name" value="X8_dom_prot"/>
</dbReference>
<sequence>MSLKHLYCIVLQHGKQQMAGGGRVEARFISLLTLFFALLLPSLASGGEIKAVQGQKTWCVAKPSLDEATLAANLNYACSQVDCSILQRGFACFYPDTLMSHASIAMNLYYQSRGRNFWNCYFKGSGLVVTTDPSPGLSFIMFLFETRWSVPDDHPVCCSSLFPLYLMRDLSVPQLIWNIWSVATE</sequence>
<gene>
    <name evidence="4" type="ORF">Cni_G00225</name>
</gene>
<keyword evidence="1 2" id="KW-0732">Signal</keyword>
<proteinExistence type="predicted"/>
<evidence type="ECO:0000256" key="2">
    <source>
        <dbReference type="SAM" id="SignalP"/>
    </source>
</evidence>
<evidence type="ECO:0000313" key="4">
    <source>
        <dbReference type="EMBL" id="WOK91534.1"/>
    </source>
</evidence>
<dbReference type="InterPro" id="IPR012946">
    <property type="entry name" value="X8"/>
</dbReference>
<dbReference type="AlphaFoldDB" id="A0AAQ3JKM7"/>
<name>A0AAQ3JKM7_9LILI</name>
<feature type="domain" description="X8" evidence="3">
    <location>
        <begin position="57"/>
        <end position="139"/>
    </location>
</feature>
<dbReference type="PANTHER" id="PTHR31044">
    <property type="entry name" value="BETA-1,3 GLUCANASE"/>
    <property type="match status" value="1"/>
</dbReference>
<evidence type="ECO:0000256" key="1">
    <source>
        <dbReference type="ARBA" id="ARBA00022729"/>
    </source>
</evidence>
<evidence type="ECO:0000313" key="5">
    <source>
        <dbReference type="Proteomes" id="UP001327560"/>
    </source>
</evidence>
<dbReference type="EMBL" id="CP136890">
    <property type="protein sequence ID" value="WOK91534.1"/>
    <property type="molecule type" value="Genomic_DNA"/>
</dbReference>
<organism evidence="4 5">
    <name type="scientific">Canna indica</name>
    <name type="common">Indian-shot</name>
    <dbReference type="NCBI Taxonomy" id="4628"/>
    <lineage>
        <taxon>Eukaryota</taxon>
        <taxon>Viridiplantae</taxon>
        <taxon>Streptophyta</taxon>
        <taxon>Embryophyta</taxon>
        <taxon>Tracheophyta</taxon>
        <taxon>Spermatophyta</taxon>
        <taxon>Magnoliopsida</taxon>
        <taxon>Liliopsida</taxon>
        <taxon>Zingiberales</taxon>
        <taxon>Cannaceae</taxon>
        <taxon>Canna</taxon>
    </lineage>
</organism>
<dbReference type="GO" id="GO:0009506">
    <property type="term" value="C:plasmodesma"/>
    <property type="evidence" value="ECO:0007669"/>
    <property type="project" value="UniProtKB-ARBA"/>
</dbReference>
<dbReference type="SMART" id="SM00768">
    <property type="entry name" value="X8"/>
    <property type="match status" value="1"/>
</dbReference>